<evidence type="ECO:0000313" key="7">
    <source>
        <dbReference type="Proteomes" id="UP000186132"/>
    </source>
</evidence>
<evidence type="ECO:0000256" key="3">
    <source>
        <dbReference type="ARBA" id="ARBA00023180"/>
    </source>
</evidence>
<dbReference type="Pfam" id="PF03088">
    <property type="entry name" value="Str_synth"/>
    <property type="match status" value="1"/>
</dbReference>
<dbReference type="PANTHER" id="PTHR10426">
    <property type="entry name" value="STRICTOSIDINE SYNTHASE-RELATED"/>
    <property type="match status" value="1"/>
</dbReference>
<evidence type="ECO:0000313" key="6">
    <source>
        <dbReference type="EMBL" id="SHG53059.1"/>
    </source>
</evidence>
<organism evidence="6 7">
    <name type="scientific">Jatrophihabitans endophyticus</name>
    <dbReference type="NCBI Taxonomy" id="1206085"/>
    <lineage>
        <taxon>Bacteria</taxon>
        <taxon>Bacillati</taxon>
        <taxon>Actinomycetota</taxon>
        <taxon>Actinomycetes</taxon>
        <taxon>Jatrophihabitantales</taxon>
        <taxon>Jatrophihabitantaceae</taxon>
        <taxon>Jatrophihabitans</taxon>
    </lineage>
</organism>
<dbReference type="STRING" id="1206085.SAMN05443575_2180"/>
<feature type="region of interest" description="Disordered" evidence="4">
    <location>
        <begin position="1"/>
        <end position="24"/>
    </location>
</feature>
<evidence type="ECO:0000259" key="5">
    <source>
        <dbReference type="Pfam" id="PF03088"/>
    </source>
</evidence>
<dbReference type="Gene3D" id="2.120.10.30">
    <property type="entry name" value="TolB, C-terminal domain"/>
    <property type="match status" value="1"/>
</dbReference>
<gene>
    <name evidence="6" type="ORF">SAMN05443575_2180</name>
</gene>
<dbReference type="GO" id="GO:0016787">
    <property type="term" value="F:hydrolase activity"/>
    <property type="evidence" value="ECO:0007669"/>
    <property type="project" value="TreeGrafter"/>
</dbReference>
<dbReference type="Pfam" id="PF20067">
    <property type="entry name" value="SSL_N"/>
    <property type="match status" value="1"/>
</dbReference>
<protein>
    <submittedName>
        <fullName evidence="6">Strictosidine synthase</fullName>
    </submittedName>
</protein>
<keyword evidence="3" id="KW-0325">Glycoprotein</keyword>
<accession>A0A1M5KKQ8</accession>
<evidence type="ECO:0000256" key="2">
    <source>
        <dbReference type="ARBA" id="ARBA00022553"/>
    </source>
</evidence>
<dbReference type="InterPro" id="IPR018119">
    <property type="entry name" value="Strictosidine_synth_cons-reg"/>
</dbReference>
<reference evidence="7" key="1">
    <citation type="submission" date="2016-11" db="EMBL/GenBank/DDBJ databases">
        <authorList>
            <person name="Varghese N."/>
            <person name="Submissions S."/>
        </authorList>
    </citation>
    <scope>NUCLEOTIDE SEQUENCE [LARGE SCALE GENOMIC DNA]</scope>
    <source>
        <strain evidence="7">DSM 45627</strain>
    </source>
</reference>
<evidence type="ECO:0000256" key="4">
    <source>
        <dbReference type="SAM" id="MobiDB-lite"/>
    </source>
</evidence>
<name>A0A1M5KKQ8_9ACTN</name>
<keyword evidence="2" id="KW-0597">Phosphoprotein</keyword>
<proteinExistence type="inferred from homology"/>
<dbReference type="AlphaFoldDB" id="A0A1M5KKQ8"/>
<dbReference type="Proteomes" id="UP000186132">
    <property type="component" value="Unassembled WGS sequence"/>
</dbReference>
<dbReference type="InterPro" id="IPR011042">
    <property type="entry name" value="6-blade_b-propeller_TolB-like"/>
</dbReference>
<sequence>MRPRRWSPPTASARAKRTTSEVPLPPLRLLPLPAPGPEDVVVDHDGMLLTGVADGRVLRGDPVTGEWRTVADTGGRPLGLEPCPDGSILCCDSRRGLLRIGPAGDVEVLVGEVGGVALNFASNVARDDDGTIYFSASTRRYDLEHYLGDLLEHSGTGRLFRLRPDGTLDTLLDGLDFANGVVLAPDRASVVVAQTAGYCVTRYWLTGPKAGTSEPLIANLPGFPDNMALGSDGLLWVSLPTGRNPLLDRLLPLPGVLRQLTWLLPERARPTPRPTVWALALSWDGEIVHDRQGDHDDFRFVTSAVEHDGTVYLGSLTAGAVAAFEL</sequence>
<dbReference type="EMBL" id="FQVU01000003">
    <property type="protein sequence ID" value="SHG53059.1"/>
    <property type="molecule type" value="Genomic_DNA"/>
</dbReference>
<feature type="domain" description="Strictosidine synthase conserved region" evidence="5">
    <location>
        <begin position="127"/>
        <end position="207"/>
    </location>
</feature>
<dbReference type="GO" id="GO:0012505">
    <property type="term" value="C:endomembrane system"/>
    <property type="evidence" value="ECO:0007669"/>
    <property type="project" value="TreeGrafter"/>
</dbReference>
<keyword evidence="7" id="KW-1185">Reference proteome</keyword>
<evidence type="ECO:0000256" key="1">
    <source>
        <dbReference type="ARBA" id="ARBA00009191"/>
    </source>
</evidence>
<dbReference type="SUPFAM" id="SSF63829">
    <property type="entry name" value="Calcium-dependent phosphotriesterase"/>
    <property type="match status" value="1"/>
</dbReference>
<dbReference type="PANTHER" id="PTHR10426:SF88">
    <property type="entry name" value="ADIPOCYTE PLASMA MEMBRANE-ASSOCIATED PROTEIN HEMOMUCIN-RELATED"/>
    <property type="match status" value="1"/>
</dbReference>
<comment type="similarity">
    <text evidence="1">Belongs to the strictosidine synthase family.</text>
</comment>